<dbReference type="Pfam" id="PF12018">
    <property type="entry name" value="FAP206"/>
    <property type="match status" value="1"/>
</dbReference>
<accession>A0ABN8IIW3</accession>
<protein>
    <recommendedName>
        <fullName evidence="3">Cilia- and flagella-associated protein 206</fullName>
    </recommendedName>
</protein>
<dbReference type="Proteomes" id="UP000837857">
    <property type="component" value="Chromosome 26"/>
</dbReference>
<dbReference type="EMBL" id="OW152838">
    <property type="protein sequence ID" value="CAH2059014.1"/>
    <property type="molecule type" value="Genomic_DNA"/>
</dbReference>
<evidence type="ECO:0000256" key="8">
    <source>
        <dbReference type="ARBA" id="ARBA00023273"/>
    </source>
</evidence>
<keyword evidence="10" id="KW-0732">Signal</keyword>
<proteinExistence type="inferred from homology"/>
<organism evidence="11 12">
    <name type="scientific">Iphiclides podalirius</name>
    <name type="common">scarce swallowtail</name>
    <dbReference type="NCBI Taxonomy" id="110791"/>
    <lineage>
        <taxon>Eukaryota</taxon>
        <taxon>Metazoa</taxon>
        <taxon>Ecdysozoa</taxon>
        <taxon>Arthropoda</taxon>
        <taxon>Hexapoda</taxon>
        <taxon>Insecta</taxon>
        <taxon>Pterygota</taxon>
        <taxon>Neoptera</taxon>
        <taxon>Endopterygota</taxon>
        <taxon>Lepidoptera</taxon>
        <taxon>Glossata</taxon>
        <taxon>Ditrysia</taxon>
        <taxon>Papilionoidea</taxon>
        <taxon>Papilionidae</taxon>
        <taxon>Papilioninae</taxon>
        <taxon>Iphiclides</taxon>
    </lineage>
</organism>
<comment type="subcellular location">
    <subcellularLocation>
        <location evidence="1">Cytoplasm</location>
        <location evidence="1">Cytoskeleton</location>
        <location evidence="1">Cilium axoneme</location>
    </subcellularLocation>
</comment>
<evidence type="ECO:0000256" key="9">
    <source>
        <dbReference type="ARBA" id="ARBA00045321"/>
    </source>
</evidence>
<feature type="chain" id="PRO_5045548189" description="Cilia- and flagella-associated protein 206" evidence="10">
    <location>
        <begin position="20"/>
        <end position="307"/>
    </location>
</feature>
<feature type="non-terminal residue" evidence="11">
    <location>
        <position position="1"/>
    </location>
</feature>
<dbReference type="InterPro" id="IPR021897">
    <property type="entry name" value="FAP206"/>
</dbReference>
<evidence type="ECO:0000256" key="7">
    <source>
        <dbReference type="ARBA" id="ARBA00023212"/>
    </source>
</evidence>
<comment type="function">
    <text evidence="9">Essential for sperm motility and is involved in the regulation of the beating frequency of motile cilia on the epithelial cells of the respiratory tract. Required for the establishment of radial spokes in sperm flagella.</text>
</comment>
<evidence type="ECO:0000256" key="3">
    <source>
        <dbReference type="ARBA" id="ARBA00021602"/>
    </source>
</evidence>
<dbReference type="PANTHER" id="PTHR21442:SF0">
    <property type="entry name" value="CILIA- AND FLAGELLA-ASSOCIATED PROTEIN 206"/>
    <property type="match status" value="1"/>
</dbReference>
<evidence type="ECO:0000256" key="1">
    <source>
        <dbReference type="ARBA" id="ARBA00004430"/>
    </source>
</evidence>
<feature type="signal peptide" evidence="10">
    <location>
        <begin position="1"/>
        <end position="19"/>
    </location>
</feature>
<keyword evidence="12" id="KW-1185">Reference proteome</keyword>
<evidence type="ECO:0000256" key="4">
    <source>
        <dbReference type="ARBA" id="ARBA00022490"/>
    </source>
</evidence>
<gene>
    <name evidence="11" type="ORF">IPOD504_LOCUS10677</name>
</gene>
<dbReference type="PANTHER" id="PTHR21442">
    <property type="entry name" value="CILIA- AND FLAGELLA-ASSOCIATED PROTEIN 206"/>
    <property type="match status" value="1"/>
</dbReference>
<evidence type="ECO:0000256" key="5">
    <source>
        <dbReference type="ARBA" id="ARBA00022794"/>
    </source>
</evidence>
<comment type="similarity">
    <text evidence="2">Belongs to the CFAP206 family.</text>
</comment>
<evidence type="ECO:0000313" key="11">
    <source>
        <dbReference type="EMBL" id="CAH2059014.1"/>
    </source>
</evidence>
<reference evidence="11" key="1">
    <citation type="submission" date="2022-03" db="EMBL/GenBank/DDBJ databases">
        <authorList>
            <person name="Martin H S."/>
        </authorList>
    </citation>
    <scope>NUCLEOTIDE SEQUENCE</scope>
</reference>
<evidence type="ECO:0000256" key="10">
    <source>
        <dbReference type="SAM" id="SignalP"/>
    </source>
</evidence>
<keyword evidence="6" id="KW-0969">Cilium</keyword>
<keyword evidence="7" id="KW-0206">Cytoskeleton</keyword>
<evidence type="ECO:0000256" key="2">
    <source>
        <dbReference type="ARBA" id="ARBA00010500"/>
    </source>
</evidence>
<sequence length="307" mass="34754">MQNMTFAVSTMSRLAATLAAVQELVKTPGRVLDEMLAGRRVLTDHERLRSNRHEERPAVGAFRGHVGCSSYNLAKDRGAQFLGFCAVCLSVGALIPGSAKLGQGKRRYAFCGGEMARRFNADPQRYINEALEYARSNPHMIYLLGISEDVESVKEVDELVTKHLPRTKVCNKDIQTDTHPLESYIEKNYSSDLWEWKRRACQWASIVNCRTHSTQTEHSHMRSEVQCQTVHHRDKGLQTNKECGVNTIPRNTYLWALRGQLGDGQHVVSLDEAPHSELRKAVPLIACTKHCCKNIEAIREKIRELEE</sequence>
<keyword evidence="5" id="KW-0970">Cilium biogenesis/degradation</keyword>
<evidence type="ECO:0000313" key="12">
    <source>
        <dbReference type="Proteomes" id="UP000837857"/>
    </source>
</evidence>
<evidence type="ECO:0000256" key="6">
    <source>
        <dbReference type="ARBA" id="ARBA00023069"/>
    </source>
</evidence>
<keyword evidence="8" id="KW-0966">Cell projection</keyword>
<keyword evidence="4" id="KW-0963">Cytoplasm</keyword>
<name>A0ABN8IIW3_9NEOP</name>